<dbReference type="EMBL" id="JARKNE010000012">
    <property type="protein sequence ID" value="KAK5776155.1"/>
    <property type="molecule type" value="Genomic_DNA"/>
</dbReference>
<comment type="caution">
    <text evidence="1">The sequence shown here is derived from an EMBL/GenBank/DDBJ whole genome shotgun (WGS) entry which is preliminary data.</text>
</comment>
<sequence>MQVFYLLRTRFSYKYEQGQVRLFKSGSNGNNYWGFKAVVKCRAYKLVSSSLDVHLLLKALSPEDMPPQIETQDLFATMEGSSSADFLRREVGLGSSNTGGIVPGMSMLDFCLELSPNSEESPMGSQSLRSSSPPRICEHLALVGFESMPYMALVGENTTTWLGTPQTP</sequence>
<name>A0ABR0MQE5_GOSAR</name>
<dbReference type="Proteomes" id="UP001358586">
    <property type="component" value="Chromosome 12"/>
</dbReference>
<protein>
    <submittedName>
        <fullName evidence="1">Uncharacterized protein</fullName>
    </submittedName>
</protein>
<gene>
    <name evidence="1" type="ORF">PVK06_044114</name>
</gene>
<evidence type="ECO:0000313" key="1">
    <source>
        <dbReference type="EMBL" id="KAK5776155.1"/>
    </source>
</evidence>
<organism evidence="1 2">
    <name type="scientific">Gossypium arboreum</name>
    <name type="common">Tree cotton</name>
    <name type="synonym">Gossypium nanking</name>
    <dbReference type="NCBI Taxonomy" id="29729"/>
    <lineage>
        <taxon>Eukaryota</taxon>
        <taxon>Viridiplantae</taxon>
        <taxon>Streptophyta</taxon>
        <taxon>Embryophyta</taxon>
        <taxon>Tracheophyta</taxon>
        <taxon>Spermatophyta</taxon>
        <taxon>Magnoliopsida</taxon>
        <taxon>eudicotyledons</taxon>
        <taxon>Gunneridae</taxon>
        <taxon>Pentapetalae</taxon>
        <taxon>rosids</taxon>
        <taxon>malvids</taxon>
        <taxon>Malvales</taxon>
        <taxon>Malvaceae</taxon>
        <taxon>Malvoideae</taxon>
        <taxon>Gossypium</taxon>
    </lineage>
</organism>
<reference evidence="1 2" key="1">
    <citation type="submission" date="2023-03" db="EMBL/GenBank/DDBJ databases">
        <title>WGS of Gossypium arboreum.</title>
        <authorList>
            <person name="Yu D."/>
        </authorList>
    </citation>
    <scope>NUCLEOTIDE SEQUENCE [LARGE SCALE GENOMIC DNA]</scope>
    <source>
        <tissue evidence="1">Leaf</tissue>
    </source>
</reference>
<keyword evidence="2" id="KW-1185">Reference proteome</keyword>
<proteinExistence type="predicted"/>
<evidence type="ECO:0000313" key="2">
    <source>
        <dbReference type="Proteomes" id="UP001358586"/>
    </source>
</evidence>
<accession>A0ABR0MQE5</accession>